<dbReference type="Gene3D" id="3.40.630.30">
    <property type="match status" value="1"/>
</dbReference>
<dbReference type="AlphaFoldDB" id="A0A254PY15"/>
<dbReference type="SUPFAM" id="SSF55729">
    <property type="entry name" value="Acyl-CoA N-acyltransferases (Nat)"/>
    <property type="match status" value="1"/>
</dbReference>
<evidence type="ECO:0000313" key="2">
    <source>
        <dbReference type="Proteomes" id="UP000198104"/>
    </source>
</evidence>
<accession>A0A254PY15</accession>
<dbReference type="InterPro" id="IPR016181">
    <property type="entry name" value="Acyl_CoA_acyltransferase"/>
</dbReference>
<name>A0A254PY15_9BURK</name>
<gene>
    <name evidence="1" type="ORF">CBI30_06750</name>
</gene>
<keyword evidence="2" id="KW-1185">Reference proteome</keyword>
<sequence length="390" mass="44630">MNQDAYQLRVIQSISEIDERSWEDLLTPDAGPFLKYAFLNTLEKTGCVGGNTGWQVAHLLVENIQSELIGAMPLYLKQHSYGEFVFDWAWAQAYEQNNLAYYPKALSAIPFTPVRGPRLLVSSKADKAVAQEILVAGLKTLVTQNNLSSAHVLFPENGELTELKKQGFMLRDSVQFHWQNQGYQDFEHFLTALTMKRRKNIRRERAEVASNQLSYRHIAGADATSEDWSFFYRCYENTYIEHHSSPYLTEECIQLLGQSMPENFHLIIACSDKRPIASSLLVIDRFTSKAYGRYWGAIEYLPCLHFELAYYQAIEYCIKEGIQTFEGGAQGEHKMARGFLPTTIQSAHWIADPGFSNAVKRFLEREHEGMAAYVDELEQHIPLKSTKVRS</sequence>
<dbReference type="RefSeq" id="WP_088527552.1">
    <property type="nucleotide sequence ID" value="NZ_NGUO01000010.1"/>
</dbReference>
<keyword evidence="1" id="KW-0808">Transferase</keyword>
<dbReference type="PANTHER" id="PTHR47017">
    <property type="entry name" value="ACYL-COA"/>
    <property type="match status" value="1"/>
</dbReference>
<reference evidence="1 2" key="1">
    <citation type="submission" date="2017-05" db="EMBL/GenBank/DDBJ databases">
        <title>Polynucleobacter sp. MWH-K35W1 isolated from the permanently anoxic monimolimnion of a meromictic lake.</title>
        <authorList>
            <person name="Hahn M.W."/>
        </authorList>
    </citation>
    <scope>NUCLEOTIDE SEQUENCE [LARGE SCALE GENOMIC DNA]</scope>
    <source>
        <strain evidence="1 2">MWH-K35W1</strain>
    </source>
</reference>
<dbReference type="GO" id="GO:0016740">
    <property type="term" value="F:transferase activity"/>
    <property type="evidence" value="ECO:0007669"/>
    <property type="project" value="UniProtKB-KW"/>
</dbReference>
<protein>
    <submittedName>
        <fullName evidence="1">GNAT family N-acetyltransferase</fullName>
    </submittedName>
</protein>
<dbReference type="Proteomes" id="UP000198104">
    <property type="component" value="Unassembled WGS sequence"/>
</dbReference>
<dbReference type="InterPro" id="IPR007434">
    <property type="entry name" value="FemAB-like"/>
</dbReference>
<comment type="caution">
    <text evidence="1">The sequence shown here is derived from an EMBL/GenBank/DDBJ whole genome shotgun (WGS) entry which is preliminary data.</text>
</comment>
<dbReference type="Pfam" id="PF04339">
    <property type="entry name" value="FemAB_like"/>
    <property type="match status" value="1"/>
</dbReference>
<dbReference type="OrthoDB" id="9776898at2"/>
<dbReference type="EMBL" id="NGUO01000010">
    <property type="protein sequence ID" value="OWS71435.1"/>
    <property type="molecule type" value="Genomic_DNA"/>
</dbReference>
<dbReference type="PANTHER" id="PTHR47017:SF1">
    <property type="entry name" value="ACYL-COA"/>
    <property type="match status" value="1"/>
</dbReference>
<evidence type="ECO:0000313" key="1">
    <source>
        <dbReference type="EMBL" id="OWS71435.1"/>
    </source>
</evidence>
<proteinExistence type="predicted"/>
<organism evidence="1 2">
    <name type="scientific">Polynucleobacter aenigmaticus</name>
    <dbReference type="NCBI Taxonomy" id="1743164"/>
    <lineage>
        <taxon>Bacteria</taxon>
        <taxon>Pseudomonadati</taxon>
        <taxon>Pseudomonadota</taxon>
        <taxon>Betaproteobacteria</taxon>
        <taxon>Burkholderiales</taxon>
        <taxon>Burkholderiaceae</taxon>
        <taxon>Polynucleobacter</taxon>
    </lineage>
</organism>